<comment type="caution">
    <text evidence="2">The sequence shown here is derived from an EMBL/GenBank/DDBJ whole genome shotgun (WGS) entry which is preliminary data.</text>
</comment>
<dbReference type="Gene3D" id="3.30.420.40">
    <property type="match status" value="2"/>
</dbReference>
<protein>
    <submittedName>
        <fullName evidence="2">ATPase</fullName>
    </submittedName>
</protein>
<dbReference type="RefSeq" id="WP_161707994.1">
    <property type="nucleotide sequence ID" value="NZ_JAABLQ010000001.1"/>
</dbReference>
<gene>
    <name evidence="2" type="ORF">GWI72_04875</name>
</gene>
<dbReference type="CDD" id="cd24082">
    <property type="entry name" value="ASKHA_NBD_GspK-like"/>
    <property type="match status" value="1"/>
</dbReference>
<accession>A0A7X5F0L5</accession>
<dbReference type="SUPFAM" id="SSF53067">
    <property type="entry name" value="Actin-like ATPase domain"/>
    <property type="match status" value="2"/>
</dbReference>
<evidence type="ECO:0000313" key="2">
    <source>
        <dbReference type="EMBL" id="NBN77598.1"/>
    </source>
</evidence>
<organism evidence="2 3">
    <name type="scientific">Pannonibacter tanglangensis</name>
    <dbReference type="NCBI Taxonomy" id="2750084"/>
    <lineage>
        <taxon>Bacteria</taxon>
        <taxon>Pseudomonadati</taxon>
        <taxon>Pseudomonadota</taxon>
        <taxon>Alphaproteobacteria</taxon>
        <taxon>Hyphomicrobiales</taxon>
        <taxon>Stappiaceae</taxon>
        <taxon>Pannonibacter</taxon>
    </lineage>
</organism>
<dbReference type="PANTHER" id="PTHR43190:SF3">
    <property type="entry name" value="N-ACETYL-D-GLUCOSAMINE KINASE"/>
    <property type="match status" value="1"/>
</dbReference>
<name>A0A7X5F0L5_9HYPH</name>
<dbReference type="InterPro" id="IPR052519">
    <property type="entry name" value="Euk-type_GlcNAc_Kinase"/>
</dbReference>
<dbReference type="PANTHER" id="PTHR43190">
    <property type="entry name" value="N-ACETYL-D-GLUCOSAMINE KINASE"/>
    <property type="match status" value="1"/>
</dbReference>
<evidence type="ECO:0000259" key="1">
    <source>
        <dbReference type="Pfam" id="PF01869"/>
    </source>
</evidence>
<dbReference type="EMBL" id="JAABLQ010000001">
    <property type="protein sequence ID" value="NBN77598.1"/>
    <property type="molecule type" value="Genomic_DNA"/>
</dbReference>
<dbReference type="AlphaFoldDB" id="A0A7X5F0L5"/>
<proteinExistence type="predicted"/>
<reference evidence="3" key="1">
    <citation type="submission" date="2020-01" db="EMBL/GenBank/DDBJ databases">
        <authorList>
            <person name="Fang Y."/>
            <person name="Sun R."/>
            <person name="Nie L."/>
            <person name="He J."/>
            <person name="Hao L."/>
            <person name="Wang L."/>
            <person name="Su S."/>
            <person name="Lv E."/>
            <person name="Zhang Z."/>
            <person name="Xie R."/>
            <person name="Liu H."/>
        </authorList>
    </citation>
    <scope>NUCLEOTIDE SEQUENCE [LARGE SCALE GENOMIC DNA]</scope>
    <source>
        <strain evidence="3">XCT-53</strain>
    </source>
</reference>
<evidence type="ECO:0000313" key="3">
    <source>
        <dbReference type="Proteomes" id="UP000586722"/>
    </source>
</evidence>
<sequence length="284" mass="28319">MTLFLGIDGGGTGCRAIVADATGAVLGTGSAGPSNIVSDPDGALASILAAAGAALGSHGRLDDLHAVLGLAGGNVAEAVETLVSRLPFASALVVNDGVTAVKGALGDDDGVMAAIGTGTIFAVQRAGQIREIGGWGFILGDEASGAWMGRRLLAMGLRAIDGFVPGTPFLDEIFAELGGAAQIVGAAPGMRPADFARLAPRILAAAEAGDPAARRVVDDSVAEVAAAIELLQGGETLPVVFLGGLGPLHAGRLKHRWPQQAALGGSVEGAVFMARRRHEAGLGR</sequence>
<feature type="domain" description="ATPase BadF/BadG/BcrA/BcrD type" evidence="1">
    <location>
        <begin position="5"/>
        <end position="244"/>
    </location>
</feature>
<dbReference type="Pfam" id="PF01869">
    <property type="entry name" value="BcrAD_BadFG"/>
    <property type="match status" value="1"/>
</dbReference>
<dbReference type="Proteomes" id="UP000586722">
    <property type="component" value="Unassembled WGS sequence"/>
</dbReference>
<keyword evidence="3" id="KW-1185">Reference proteome</keyword>
<dbReference type="InterPro" id="IPR043129">
    <property type="entry name" value="ATPase_NBD"/>
</dbReference>
<dbReference type="InterPro" id="IPR002731">
    <property type="entry name" value="ATPase_BadF"/>
</dbReference>